<evidence type="ECO:0000313" key="3">
    <source>
        <dbReference type="EMBL" id="SJM55868.1"/>
    </source>
</evidence>
<name>A0A1R4FIZ8_BREDI</name>
<dbReference type="GO" id="GO:0004476">
    <property type="term" value="F:mannose-6-phosphate isomerase activity"/>
    <property type="evidence" value="ECO:0007669"/>
    <property type="project" value="UniProtKB-EC"/>
</dbReference>
<organism evidence="3 4">
    <name type="scientific">Brevundimonas diminuta 3F5N</name>
    <dbReference type="NCBI Taxonomy" id="1255603"/>
    <lineage>
        <taxon>Bacteria</taxon>
        <taxon>Pseudomonadati</taxon>
        <taxon>Pseudomonadota</taxon>
        <taxon>Alphaproteobacteria</taxon>
        <taxon>Caulobacterales</taxon>
        <taxon>Caulobacteraceae</taxon>
        <taxon>Brevundimonas</taxon>
    </lineage>
</organism>
<reference evidence="3 4" key="1">
    <citation type="submission" date="2017-02" db="EMBL/GenBank/DDBJ databases">
        <authorList>
            <person name="Peterson S.W."/>
        </authorList>
    </citation>
    <scope>NUCLEOTIDE SEQUENCE [LARGE SCALE GENOMIC DNA]</scope>
    <source>
        <strain evidence="3 4">3F5N</strain>
    </source>
</reference>
<dbReference type="InterPro" id="IPR008928">
    <property type="entry name" value="6-hairpin_glycosidase_sf"/>
</dbReference>
<accession>A0A1R4FIZ8</accession>
<dbReference type="InterPro" id="IPR012341">
    <property type="entry name" value="6hp_glycosidase-like_sf"/>
</dbReference>
<dbReference type="Gene3D" id="1.50.10.10">
    <property type="match status" value="1"/>
</dbReference>
<dbReference type="InterPro" id="IPR010819">
    <property type="entry name" value="AGE/CE"/>
</dbReference>
<keyword evidence="2 3" id="KW-0413">Isomerase</keyword>
<dbReference type="SUPFAM" id="SSF48208">
    <property type="entry name" value="Six-hairpin glycosidases"/>
    <property type="match status" value="1"/>
</dbReference>
<dbReference type="PANTHER" id="PTHR15108">
    <property type="entry name" value="N-ACYLGLUCOSAMINE-2-EPIMERASE"/>
    <property type="match status" value="1"/>
</dbReference>
<dbReference type="EMBL" id="FUIE01000030">
    <property type="protein sequence ID" value="SJM55868.1"/>
    <property type="molecule type" value="Genomic_DNA"/>
</dbReference>
<dbReference type="Pfam" id="PF07221">
    <property type="entry name" value="GlcNAc_2-epim"/>
    <property type="match status" value="1"/>
</dbReference>
<dbReference type="AlphaFoldDB" id="A0A1R4FIZ8"/>
<gene>
    <name evidence="3" type="ORF">FM111_04985</name>
</gene>
<dbReference type="GO" id="GO:0005975">
    <property type="term" value="P:carbohydrate metabolic process"/>
    <property type="evidence" value="ECO:0007669"/>
    <property type="project" value="InterPro"/>
</dbReference>
<dbReference type="Proteomes" id="UP000195766">
    <property type="component" value="Unassembled WGS sequence"/>
</dbReference>
<comment type="similarity">
    <text evidence="1">Belongs to the N-acylglucosamine 2-epimerase family.</text>
</comment>
<sequence length="369" mass="40892">MSFDAAARNRVHDWLFGQALPLWAAAGIDGDGRFFEKLDLDGRPVTGVPRRTRVQARQTYVFIQAAALGWIEAEPVARAALDALIRSNRRNDGLWVRATDDAGTVSDATPDLYDLAFVLFALAGAHRVLKDERARPLALETLAAIQAQMADPVHGGWQEALPPVLPRRQNPHMHMLEALLAWQATAPDPAFEAAARSVLELFNRRFFDREHLMLGEFYETDWSPRPGSEGQCIEPGHHMEWVWLLGEAARLGLPDLSSPARALYTSALTCGVRADGLAVREINRIGQIRDGGVRLWAQTELLRALHARGEHVRAARLIERLFETHLATETQGLWIDAFDAEGRPQDAAVPASSLYHLMTAFSALLTEPA</sequence>
<evidence type="ECO:0000256" key="2">
    <source>
        <dbReference type="ARBA" id="ARBA00023235"/>
    </source>
</evidence>
<dbReference type="EC" id="5.3.1.8" evidence="3"/>
<evidence type="ECO:0000256" key="1">
    <source>
        <dbReference type="ARBA" id="ARBA00008558"/>
    </source>
</evidence>
<evidence type="ECO:0000313" key="4">
    <source>
        <dbReference type="Proteomes" id="UP000195766"/>
    </source>
</evidence>
<dbReference type="OrthoDB" id="9806359at2"/>
<proteinExistence type="inferred from homology"/>
<protein>
    <submittedName>
        <fullName evidence="3">Mannose-6-phosphate isomerase</fullName>
        <ecNumber evidence="3">5.3.1.8</ecNumber>
    </submittedName>
</protein>
<dbReference type="RefSeq" id="WP_087139666.1">
    <property type="nucleotide sequence ID" value="NZ_FUIE01000030.1"/>
</dbReference>